<dbReference type="PANTHER" id="PTHR11474">
    <property type="entry name" value="TYROSINASE FAMILY MEMBER"/>
    <property type="match status" value="1"/>
</dbReference>
<accession>A0ABR3RI01</accession>
<keyword evidence="6" id="KW-1185">Reference proteome</keyword>
<dbReference type="InterPro" id="IPR008922">
    <property type="entry name" value="Di-copper_centre_dom_sf"/>
</dbReference>
<gene>
    <name evidence="5" type="ORF">SLS60_005110</name>
</gene>
<comment type="caution">
    <text evidence="5">The sequence shown here is derived from an EMBL/GenBank/DDBJ whole genome shotgun (WGS) entry which is preliminary data.</text>
</comment>
<evidence type="ECO:0000256" key="2">
    <source>
        <dbReference type="ARBA" id="ARBA00023002"/>
    </source>
</evidence>
<feature type="signal peptide" evidence="3">
    <location>
        <begin position="1"/>
        <end position="18"/>
    </location>
</feature>
<dbReference type="SUPFAM" id="SSF48056">
    <property type="entry name" value="Di-copper centre-containing domain"/>
    <property type="match status" value="1"/>
</dbReference>
<proteinExistence type="predicted"/>
<protein>
    <recommendedName>
        <fullName evidence="4">Tyrosinase copper-binding domain-containing protein</fullName>
    </recommendedName>
</protein>
<evidence type="ECO:0000259" key="4">
    <source>
        <dbReference type="Pfam" id="PF00264"/>
    </source>
</evidence>
<feature type="domain" description="Tyrosinase copper-binding" evidence="4">
    <location>
        <begin position="121"/>
        <end position="312"/>
    </location>
</feature>
<sequence length="401" mass="44101">MRTAAVVGVILLAPATFAAPQTTSEEYLNYSVLDTAPASSNVLQSDVLAAAAAINQQIYQSITNPTQWKKCNRNNAIYRREWAAFSTSEKKDYIKAVQCISKLPPKTPKEKCPGCQNRYDTLRKECGYKGYQPYYNWPRWASNPAASPALDGSATSMGGNGLGGDRCTNQTFYGIPTQAQPLIEIPHGAGGGCVNSGPFSDWKVNLGPVFTDVTCVAPNPEQDYTNGLAGLGQNTRCLRRDISSWTSSQWTNDQQVTQLLKSKDIKTFWYDMQGGENAFSNNFMGVHTAGHFTVGGDPGSDFVSSPGDPWYFYTASTPVTYANSHRFFFHHGQIDRTWWTWQNLDPKNRVNAIYGTVFLADPTAANATLDDSMNLGYAYPGTITIRDAMSTLAGPFCYSYI</sequence>
<reference evidence="5 6" key="1">
    <citation type="submission" date="2024-02" db="EMBL/GenBank/DDBJ databases">
        <title>De novo assembly and annotation of 12 fungi associated with fruit tree decline syndrome in Ontario, Canada.</title>
        <authorList>
            <person name="Sulman M."/>
            <person name="Ellouze W."/>
            <person name="Ilyukhin E."/>
        </authorList>
    </citation>
    <scope>NUCLEOTIDE SEQUENCE [LARGE SCALE GENOMIC DNA]</scope>
    <source>
        <strain evidence="5 6">M42-189</strain>
    </source>
</reference>
<keyword evidence="1" id="KW-0479">Metal-binding</keyword>
<dbReference type="PANTHER" id="PTHR11474:SF125">
    <property type="entry name" value="N-ACETYL-6-HYDROXYTRYPTOPHAN OXIDASE IVOB-RELATED"/>
    <property type="match status" value="1"/>
</dbReference>
<dbReference type="InterPro" id="IPR050316">
    <property type="entry name" value="Tyrosinase/Hemocyanin"/>
</dbReference>
<keyword evidence="2" id="KW-0560">Oxidoreductase</keyword>
<name>A0ABR3RI01_9PLEO</name>
<dbReference type="Pfam" id="PF00264">
    <property type="entry name" value="Tyrosinase"/>
    <property type="match status" value="1"/>
</dbReference>
<dbReference type="EMBL" id="JAKJXO020000006">
    <property type="protein sequence ID" value="KAL1603522.1"/>
    <property type="molecule type" value="Genomic_DNA"/>
</dbReference>
<evidence type="ECO:0000313" key="6">
    <source>
        <dbReference type="Proteomes" id="UP001521785"/>
    </source>
</evidence>
<evidence type="ECO:0000256" key="1">
    <source>
        <dbReference type="ARBA" id="ARBA00022723"/>
    </source>
</evidence>
<dbReference type="Gene3D" id="1.10.1280.10">
    <property type="entry name" value="Di-copper center containing domain from catechol oxidase"/>
    <property type="match status" value="2"/>
</dbReference>
<evidence type="ECO:0000256" key="3">
    <source>
        <dbReference type="SAM" id="SignalP"/>
    </source>
</evidence>
<dbReference type="Proteomes" id="UP001521785">
    <property type="component" value="Unassembled WGS sequence"/>
</dbReference>
<feature type="chain" id="PRO_5046656063" description="Tyrosinase copper-binding domain-containing protein" evidence="3">
    <location>
        <begin position="19"/>
        <end position="401"/>
    </location>
</feature>
<organism evidence="5 6">
    <name type="scientific">Paraconiothyrium brasiliense</name>
    <dbReference type="NCBI Taxonomy" id="300254"/>
    <lineage>
        <taxon>Eukaryota</taxon>
        <taxon>Fungi</taxon>
        <taxon>Dikarya</taxon>
        <taxon>Ascomycota</taxon>
        <taxon>Pezizomycotina</taxon>
        <taxon>Dothideomycetes</taxon>
        <taxon>Pleosporomycetidae</taxon>
        <taxon>Pleosporales</taxon>
        <taxon>Massarineae</taxon>
        <taxon>Didymosphaeriaceae</taxon>
        <taxon>Paraconiothyrium</taxon>
    </lineage>
</organism>
<dbReference type="InterPro" id="IPR002227">
    <property type="entry name" value="Tyrosinase_Cu-bd"/>
</dbReference>
<keyword evidence="3" id="KW-0732">Signal</keyword>
<evidence type="ECO:0000313" key="5">
    <source>
        <dbReference type="EMBL" id="KAL1603522.1"/>
    </source>
</evidence>